<reference evidence="2 3" key="1">
    <citation type="submission" date="2016-05" db="EMBL/GenBank/DDBJ databases">
        <title>Compelete Genome Sequence of Bacteriochlorophyll-Synthesizing Bacterium Porphyrobacter neustonensis DSM 9434.</title>
        <authorList>
            <person name="Shi X.-L."/>
            <person name="Wu Y.-H."/>
            <person name="Cheng H."/>
            <person name="Xu L."/>
            <person name="Zhang X.-Q."/>
            <person name="Wang C.-S."/>
            <person name="Xu X.-W."/>
        </authorList>
    </citation>
    <scope>NUCLEOTIDE SEQUENCE [LARGE SCALE GENOMIC DNA]</scope>
    <source>
        <strain evidence="2 3">DSM 9434</strain>
    </source>
</reference>
<sequence>MDAAKVEFTDNAADGEAKREFAYGWPAEAAAIPALAARLTADRDKLLAEQKADWSSALKEFGNSDCIGCVNRDFSKTWEVVANLPRFLSLSYGFYAYTGGAHGNSASGGLVWDREADAAVEPRAFFTSAKAMQDVLGPRWCKALSGARRAKMGGEGPVDESTFPCPPIADLTVLLGSKGKTGFDRIGLIADPYVAGSYAEGDYEVTIPVTADILAIVKPEYKAAFNLGK</sequence>
<dbReference type="InterPro" id="IPR025303">
    <property type="entry name" value="PdaC"/>
</dbReference>
<dbReference type="Pfam" id="PF13739">
    <property type="entry name" value="PdaC"/>
    <property type="match status" value="1"/>
</dbReference>
<accession>A0A192D7Y4</accession>
<keyword evidence="3" id="KW-1185">Reference proteome</keyword>
<dbReference type="AlphaFoldDB" id="A0A192D7Y4"/>
<protein>
    <recommendedName>
        <fullName evidence="1">Deacetylase PdaC domain-containing protein</fullName>
    </recommendedName>
</protein>
<dbReference type="STRING" id="1112.A9D12_08780"/>
<dbReference type="Proteomes" id="UP000078263">
    <property type="component" value="Chromosome"/>
</dbReference>
<feature type="domain" description="Deacetylase PdaC" evidence="1">
    <location>
        <begin position="25"/>
        <end position="105"/>
    </location>
</feature>
<gene>
    <name evidence="2" type="ORF">A9D12_08780</name>
</gene>
<dbReference type="EMBL" id="CP016033">
    <property type="protein sequence ID" value="ANK14225.1"/>
    <property type="molecule type" value="Genomic_DNA"/>
</dbReference>
<proteinExistence type="predicted"/>
<dbReference type="KEGG" id="pns:A9D12_08780"/>
<evidence type="ECO:0000313" key="2">
    <source>
        <dbReference type="EMBL" id="ANK14225.1"/>
    </source>
</evidence>
<organism evidence="2 3">
    <name type="scientific">Erythrobacter neustonensis</name>
    <dbReference type="NCBI Taxonomy" id="1112"/>
    <lineage>
        <taxon>Bacteria</taxon>
        <taxon>Pseudomonadati</taxon>
        <taxon>Pseudomonadota</taxon>
        <taxon>Alphaproteobacteria</taxon>
        <taxon>Sphingomonadales</taxon>
        <taxon>Erythrobacteraceae</taxon>
        <taxon>Erythrobacter/Porphyrobacter group</taxon>
        <taxon>Erythrobacter</taxon>
    </lineage>
</organism>
<evidence type="ECO:0000259" key="1">
    <source>
        <dbReference type="Pfam" id="PF13739"/>
    </source>
</evidence>
<name>A0A192D7Y4_9SPHN</name>
<dbReference type="Gene3D" id="3.30.565.40">
    <property type="entry name" value="Fervidobacterium nodosum Rt17-B1 like"/>
    <property type="match status" value="1"/>
</dbReference>
<evidence type="ECO:0000313" key="3">
    <source>
        <dbReference type="Proteomes" id="UP000078263"/>
    </source>
</evidence>